<proteinExistence type="predicted"/>
<protein>
    <submittedName>
        <fullName evidence="1">Uncharacterized protein</fullName>
    </submittedName>
</protein>
<reference evidence="1" key="1">
    <citation type="submission" date="2019-04" db="EMBL/GenBank/DDBJ databases">
        <authorList>
            <person name="Melise S."/>
            <person name="Noan J."/>
            <person name="Okalmin O."/>
        </authorList>
    </citation>
    <scope>NUCLEOTIDE SEQUENCE</scope>
    <source>
        <strain evidence="1">FN9</strain>
    </source>
</reference>
<sequence length="94" mass="10124">MYPCLMDTLLVPIYPIYPPRSPNSCAQSSYSFKPVLLTLGLIVVKLASKSSNWIGRISSIVMCNNASPRDRNGPMAASLANAVISEPEKPVDVG</sequence>
<name>A0A4E9DUX5_GIBZA</name>
<accession>A0A4E9DUX5</accession>
<evidence type="ECO:0000313" key="1">
    <source>
        <dbReference type="EMBL" id="VIO59476.1"/>
    </source>
</evidence>
<dbReference type="EMBL" id="CAAKMV010000140">
    <property type="protein sequence ID" value="VIO59476.1"/>
    <property type="molecule type" value="Genomic_DNA"/>
</dbReference>
<organism evidence="1">
    <name type="scientific">Gibberella zeae</name>
    <name type="common">Wheat head blight fungus</name>
    <name type="synonym">Fusarium graminearum</name>
    <dbReference type="NCBI Taxonomy" id="5518"/>
    <lineage>
        <taxon>Eukaryota</taxon>
        <taxon>Fungi</taxon>
        <taxon>Dikarya</taxon>
        <taxon>Ascomycota</taxon>
        <taxon>Pezizomycotina</taxon>
        <taxon>Sordariomycetes</taxon>
        <taxon>Hypocreomycetidae</taxon>
        <taxon>Hypocreales</taxon>
        <taxon>Nectriaceae</taxon>
        <taxon>Fusarium</taxon>
    </lineage>
</organism>
<dbReference type="AlphaFoldDB" id="A0A4E9DUX5"/>
<gene>
    <name evidence="1" type="ORF">FUG_LOCUS350144</name>
</gene>